<dbReference type="InterPro" id="IPR019775">
    <property type="entry name" value="WD40_repeat_CS"/>
</dbReference>
<accession>A0ABR0SC75</accession>
<dbReference type="Pfam" id="PF24883">
    <property type="entry name" value="NPHP3_N"/>
    <property type="match status" value="1"/>
</dbReference>
<dbReference type="InterPro" id="IPR056884">
    <property type="entry name" value="NPHP3-like_N"/>
</dbReference>
<evidence type="ECO:0000256" key="4">
    <source>
        <dbReference type="SAM" id="Phobius"/>
    </source>
</evidence>
<dbReference type="InterPro" id="IPR007111">
    <property type="entry name" value="NACHT_NTPase"/>
</dbReference>
<reference evidence="6 7" key="1">
    <citation type="submission" date="2024-01" db="EMBL/GenBank/DDBJ databases">
        <title>Complete genome of Cladobotryum mycophilum ATHUM6906.</title>
        <authorList>
            <person name="Christinaki A.C."/>
            <person name="Myridakis A.I."/>
            <person name="Kouvelis V.N."/>
        </authorList>
    </citation>
    <scope>NUCLEOTIDE SEQUENCE [LARGE SCALE GENOMIC DNA]</scope>
    <source>
        <strain evidence="6 7">ATHUM6906</strain>
    </source>
</reference>
<organism evidence="6 7">
    <name type="scientific">Cladobotryum mycophilum</name>
    <dbReference type="NCBI Taxonomy" id="491253"/>
    <lineage>
        <taxon>Eukaryota</taxon>
        <taxon>Fungi</taxon>
        <taxon>Dikarya</taxon>
        <taxon>Ascomycota</taxon>
        <taxon>Pezizomycotina</taxon>
        <taxon>Sordariomycetes</taxon>
        <taxon>Hypocreomycetidae</taxon>
        <taxon>Hypocreales</taxon>
        <taxon>Hypocreaceae</taxon>
        <taxon>Cladobotryum</taxon>
    </lineage>
</organism>
<dbReference type="InterPro" id="IPR027417">
    <property type="entry name" value="P-loop_NTPase"/>
</dbReference>
<keyword evidence="4" id="KW-0472">Membrane</keyword>
<evidence type="ECO:0000256" key="3">
    <source>
        <dbReference type="PROSITE-ProRule" id="PRU00221"/>
    </source>
</evidence>
<dbReference type="PROSITE" id="PS50082">
    <property type="entry name" value="WD_REPEATS_2"/>
    <property type="match status" value="3"/>
</dbReference>
<keyword evidence="2" id="KW-0677">Repeat</keyword>
<gene>
    <name evidence="6" type="ORF">PT974_10894</name>
</gene>
<dbReference type="PANTHER" id="PTHR10039">
    <property type="entry name" value="AMELOGENIN"/>
    <property type="match status" value="1"/>
</dbReference>
<feature type="repeat" description="WD" evidence="3">
    <location>
        <begin position="573"/>
        <end position="614"/>
    </location>
</feature>
<proteinExistence type="predicted"/>
<evidence type="ECO:0000256" key="2">
    <source>
        <dbReference type="ARBA" id="ARBA00022737"/>
    </source>
</evidence>
<evidence type="ECO:0000259" key="5">
    <source>
        <dbReference type="PROSITE" id="PS50837"/>
    </source>
</evidence>
<keyword evidence="4" id="KW-0812">Transmembrane</keyword>
<dbReference type="SUPFAM" id="SSF52540">
    <property type="entry name" value="P-loop containing nucleoside triphosphate hydrolases"/>
    <property type="match status" value="1"/>
</dbReference>
<evidence type="ECO:0000256" key="1">
    <source>
        <dbReference type="ARBA" id="ARBA00022574"/>
    </source>
</evidence>
<keyword evidence="4" id="KW-1133">Transmembrane helix</keyword>
<dbReference type="PROSITE" id="PS50837">
    <property type="entry name" value="NACHT"/>
    <property type="match status" value="1"/>
</dbReference>
<dbReference type="Gene3D" id="3.40.50.300">
    <property type="entry name" value="P-loop containing nucleotide triphosphate hydrolases"/>
    <property type="match status" value="1"/>
</dbReference>
<feature type="repeat" description="WD" evidence="3">
    <location>
        <begin position="615"/>
        <end position="645"/>
    </location>
</feature>
<comment type="caution">
    <text evidence="6">The sequence shown here is derived from an EMBL/GenBank/DDBJ whole genome shotgun (WGS) entry which is preliminary data.</text>
</comment>
<dbReference type="PROSITE" id="PS00678">
    <property type="entry name" value="WD_REPEATS_1"/>
    <property type="match status" value="1"/>
</dbReference>
<dbReference type="Gene3D" id="2.130.10.10">
    <property type="entry name" value="YVTN repeat-like/Quinoprotein amine dehydrogenase"/>
    <property type="match status" value="2"/>
</dbReference>
<name>A0ABR0SC75_9HYPO</name>
<feature type="domain" description="NACHT" evidence="5">
    <location>
        <begin position="82"/>
        <end position="290"/>
    </location>
</feature>
<protein>
    <submittedName>
        <fullName evidence="6">Vegetative incompatibility protein HET-E-1</fullName>
    </submittedName>
</protein>
<dbReference type="Proteomes" id="UP001338125">
    <property type="component" value="Unassembled WGS sequence"/>
</dbReference>
<dbReference type="SUPFAM" id="SSF82171">
    <property type="entry name" value="DPP6 N-terminal domain-like"/>
    <property type="match status" value="1"/>
</dbReference>
<feature type="transmembrane region" description="Helical" evidence="4">
    <location>
        <begin position="113"/>
        <end position="130"/>
    </location>
</feature>
<feature type="repeat" description="WD" evidence="3">
    <location>
        <begin position="658"/>
        <end position="690"/>
    </location>
</feature>
<dbReference type="PANTHER" id="PTHR10039:SF14">
    <property type="entry name" value="NACHT DOMAIN-CONTAINING PROTEIN"/>
    <property type="match status" value="1"/>
</dbReference>
<dbReference type="PROSITE" id="PS50294">
    <property type="entry name" value="WD_REPEATS_REGION"/>
    <property type="match status" value="1"/>
</dbReference>
<dbReference type="InterPro" id="IPR015943">
    <property type="entry name" value="WD40/YVTN_repeat-like_dom_sf"/>
</dbReference>
<dbReference type="SMART" id="SM00320">
    <property type="entry name" value="WD40"/>
    <property type="match status" value="6"/>
</dbReference>
<sequence>MASIQHSIVQGQAMVQVGNTHNEVHHYDDKSRDECLERLRVTDPRDDKLHIEETKGGLLEDSYLWILDNPEYREWLTNEESQLLWIRGDPGKGKTMLLCGIINELKKKATNRVAYFFSSAVLRGIIYVLVKERPFLFKYLQDKIEGSGEKLFEDSNSWWALSNILANMLADERVDRTFLVIDGLDECVEGLESLLKLIAQNSSHSSRVKWIVSSRNWQKIEQQLDLAKQKGKLCLELNESSISTAVSRYIDHRVSRLTLMKTLRENDAATIRHHLCTNANDTFLWVALVCHVLGETESSKILGRLHEFSLRLDAIYERMVNDIRTLSSYPDLCMRILHLSVIAYRPLCLPELQIFLDLPETISKNSHSLKDIIASCGSFLTIRNNTVYFVHLSAKDFFLSGTSNRILFNVKELHYQAFSSCVTELTRCLKKDVYCLRHPGFPIEDVIVPDPDPLAAARYPCIYWVDHLVDGLFPEKKVDQRIQQQIYKFLSEKLIYWLEALSLIRALTQGTRALSKLYQLFGSLKRNKGLFARLHNYRSFDRYNSLDLIRDAQQFTRVFGSAIECAPLQVYASGGDHRYVASLCFSPDGQYLASGSENGIIRIWNVATGTCFIALQGHKSEVNHISYSRDGTLLASTSEDVVRIWARDSCYSPQALIKSGMTESLLTLTFSEDSKYLMALSNSQSMRIWNTMTGLCHTGFSNWKHTSKVLAVGFSSSPDKIIFATEFCHTVIWDAKTNTFHVLNSLQDVSPPLCKAIFSSDGRWLATSSKGGKPLHVYSVVDPVRTPINIPRPPLDVGDLSFAFSSDDENVALSGGNCITWWNLQQNKGKLREISNSMNEDLNGLERSNNRRLQAKPQIESTVLSPNNQRLAQSRSNGQANKIWDTATGQYQCNIQSDKRYTDEFLFSADGQFIAGGRPSKRDKHEFAIWDASTGCLQTKLIVRNKRPSILNFISMEAYGLILLLSGESIELWNVTTGKQAPLDGANTNGGAIHAIVSPDGELVASVSRRGLLRVWSTKSGLLQAESCPQKKFSFLRRRRFSDTKGFLTFSPDRQRLAVMTSFGLYLIWHFQVNRLFILGHDNHALRDQPMVFSEDSERAAVIRHSQILIYNLDSKTILTILNSPKDVDKCQFLPDGEYIVSLSSTVIRILGVLSGCVLKSFDASCVA</sequence>
<evidence type="ECO:0000313" key="6">
    <source>
        <dbReference type="EMBL" id="KAK5989375.1"/>
    </source>
</evidence>
<keyword evidence="7" id="KW-1185">Reference proteome</keyword>
<dbReference type="InterPro" id="IPR001680">
    <property type="entry name" value="WD40_rpt"/>
</dbReference>
<keyword evidence="1 3" id="KW-0853">WD repeat</keyword>
<evidence type="ECO:0000313" key="7">
    <source>
        <dbReference type="Proteomes" id="UP001338125"/>
    </source>
</evidence>
<dbReference type="Pfam" id="PF00400">
    <property type="entry name" value="WD40"/>
    <property type="match status" value="2"/>
</dbReference>
<dbReference type="EMBL" id="JAVFKD010000015">
    <property type="protein sequence ID" value="KAK5989375.1"/>
    <property type="molecule type" value="Genomic_DNA"/>
</dbReference>